<feature type="region of interest" description="Disordered" evidence="7">
    <location>
        <begin position="247"/>
        <end position="311"/>
    </location>
</feature>
<sequence length="574" mass="63936">MDASSPLAAMHPAPAPSWGQSADIYRPHAQFGAGNPFGSGTFNIREQLQRSKPDYFNLKSVRGSSPTASLAADLSQNFRIDNEASPRFPTPRRALFTSNMNMMGSMDGRDYITTPPLPASSSPVPVDVSDMMDISPLPHKGPFNASIEITSPTPGELPDDDEDDSMMLESPVAMARQQSCSSMTSLEPPRSLVTDSRKRVALRRPSLTRTKGHSTNALASRLHPEAQLSTFRFGSESRLMGASSLSLGECFQDSPPQEKRPQTANSPSSGGSGSFRPKPQFASLTGTREFRNGSPIAPHTRRPSNPFQRPRRQYRRSLSMFENPVDVVKAKTSDPAPQSTLQAVMDIEDVQDPILPHFFPEGENDTIPRISQGTFLDVLDGKFEEQYTQRIVIDCRFEYEYEGGHIDGAINYNDKELLARHLFETPMEGKVLLVLHCEYSAHRAPMMARHIRAEDRSVNAEFYPKLTYPDVYILDGGYSEFFNQHRCRCYPQSYVEMNDEEHIATCEREMGKLQQKRKGLNRAKTFAFGARECMVEASPTAPSRASLQESPVMMIGNSPILGADRTSTRRMASY</sequence>
<dbReference type="PANTHER" id="PTHR10828">
    <property type="entry name" value="M-PHASE INDUCER PHOSPHATASE DUAL SPECIFICITY PHOSPHATASE CDC25"/>
    <property type="match status" value="1"/>
</dbReference>
<dbReference type="PROSITE" id="PS50206">
    <property type="entry name" value="RHODANESE_3"/>
    <property type="match status" value="1"/>
</dbReference>
<keyword evidence="4 6" id="KW-0904">Protein phosphatase</keyword>
<feature type="compositionally biased region" description="Polar residues" evidence="7">
    <location>
        <begin position="207"/>
        <end position="218"/>
    </location>
</feature>
<evidence type="ECO:0000313" key="10">
    <source>
        <dbReference type="Proteomes" id="UP001465668"/>
    </source>
</evidence>
<evidence type="ECO:0000256" key="6">
    <source>
        <dbReference type="RuleBase" id="RU368028"/>
    </source>
</evidence>
<keyword evidence="5 6" id="KW-0131">Cell cycle</keyword>
<comment type="similarity">
    <text evidence="1 6">Belongs to the MPI phosphatase family.</text>
</comment>
<accession>A0ABR2XX46</accession>
<dbReference type="InterPro" id="IPR001763">
    <property type="entry name" value="Rhodanese-like_dom"/>
</dbReference>
<dbReference type="Proteomes" id="UP001465668">
    <property type="component" value="Unassembled WGS sequence"/>
</dbReference>
<organism evidence="9 10">
    <name type="scientific">Seiridium cardinale</name>
    <dbReference type="NCBI Taxonomy" id="138064"/>
    <lineage>
        <taxon>Eukaryota</taxon>
        <taxon>Fungi</taxon>
        <taxon>Dikarya</taxon>
        <taxon>Ascomycota</taxon>
        <taxon>Pezizomycotina</taxon>
        <taxon>Sordariomycetes</taxon>
        <taxon>Xylariomycetidae</taxon>
        <taxon>Amphisphaeriales</taxon>
        <taxon>Sporocadaceae</taxon>
        <taxon>Seiridium</taxon>
    </lineage>
</organism>
<evidence type="ECO:0000313" key="9">
    <source>
        <dbReference type="EMBL" id="KAK9778388.1"/>
    </source>
</evidence>
<feature type="domain" description="Rhodanese" evidence="8">
    <location>
        <begin position="391"/>
        <end position="490"/>
    </location>
</feature>
<keyword evidence="2 6" id="KW-0132">Cell division</keyword>
<dbReference type="SMART" id="SM00450">
    <property type="entry name" value="RHOD"/>
    <property type="match status" value="1"/>
</dbReference>
<dbReference type="PANTHER" id="PTHR10828:SF17">
    <property type="entry name" value="PROTEIN-TYROSINE-PHOSPHATASE"/>
    <property type="match status" value="1"/>
</dbReference>
<evidence type="ECO:0000256" key="1">
    <source>
        <dbReference type="ARBA" id="ARBA00011065"/>
    </source>
</evidence>
<dbReference type="Gene3D" id="3.40.250.10">
    <property type="entry name" value="Rhodanese-like domain"/>
    <property type="match status" value="1"/>
</dbReference>
<feature type="region of interest" description="Disordered" evidence="7">
    <location>
        <begin position="1"/>
        <end position="21"/>
    </location>
</feature>
<dbReference type="EC" id="3.1.3.48" evidence="6"/>
<evidence type="ECO:0000256" key="5">
    <source>
        <dbReference type="ARBA" id="ARBA00023306"/>
    </source>
</evidence>
<evidence type="ECO:0000256" key="7">
    <source>
        <dbReference type="SAM" id="MobiDB-lite"/>
    </source>
</evidence>
<gene>
    <name evidence="9" type="ORF">SCAR479_04790</name>
</gene>
<keyword evidence="6" id="KW-0498">Mitosis</keyword>
<dbReference type="PRINTS" id="PR00716">
    <property type="entry name" value="MPIPHPHTASE"/>
</dbReference>
<dbReference type="InterPro" id="IPR036873">
    <property type="entry name" value="Rhodanese-like_dom_sf"/>
</dbReference>
<dbReference type="Pfam" id="PF00581">
    <property type="entry name" value="Rhodanese"/>
    <property type="match status" value="1"/>
</dbReference>
<proteinExistence type="inferred from homology"/>
<keyword evidence="10" id="KW-1185">Reference proteome</keyword>
<evidence type="ECO:0000256" key="3">
    <source>
        <dbReference type="ARBA" id="ARBA00022801"/>
    </source>
</evidence>
<name>A0ABR2XX46_9PEZI</name>
<dbReference type="InterPro" id="IPR000751">
    <property type="entry name" value="MPI_Phosphatase"/>
</dbReference>
<dbReference type="CDD" id="cd01530">
    <property type="entry name" value="Cdc25"/>
    <property type="match status" value="1"/>
</dbReference>
<evidence type="ECO:0000256" key="4">
    <source>
        <dbReference type="ARBA" id="ARBA00022912"/>
    </source>
</evidence>
<comment type="catalytic activity">
    <reaction evidence="6">
        <text>O-phospho-L-tyrosyl-[protein] + H2O = L-tyrosyl-[protein] + phosphate</text>
        <dbReference type="Rhea" id="RHEA:10684"/>
        <dbReference type="Rhea" id="RHEA-COMP:10136"/>
        <dbReference type="Rhea" id="RHEA-COMP:20101"/>
        <dbReference type="ChEBI" id="CHEBI:15377"/>
        <dbReference type="ChEBI" id="CHEBI:43474"/>
        <dbReference type="ChEBI" id="CHEBI:46858"/>
        <dbReference type="ChEBI" id="CHEBI:61978"/>
        <dbReference type="EC" id="3.1.3.48"/>
    </reaction>
</comment>
<feature type="region of interest" description="Disordered" evidence="7">
    <location>
        <begin position="180"/>
        <end position="221"/>
    </location>
</feature>
<evidence type="ECO:0000259" key="8">
    <source>
        <dbReference type="PROSITE" id="PS50206"/>
    </source>
</evidence>
<protein>
    <recommendedName>
        <fullName evidence="6">M-phase inducer phosphatase</fullName>
        <ecNumber evidence="6">3.1.3.48</ecNumber>
    </recommendedName>
</protein>
<dbReference type="EMBL" id="JARVKM010000016">
    <property type="protein sequence ID" value="KAK9778388.1"/>
    <property type="molecule type" value="Genomic_DNA"/>
</dbReference>
<keyword evidence="3 6" id="KW-0378">Hydrolase</keyword>
<dbReference type="SUPFAM" id="SSF52821">
    <property type="entry name" value="Rhodanese/Cell cycle control phosphatase"/>
    <property type="match status" value="1"/>
</dbReference>
<comment type="function">
    <text evidence="6">Tyrosine protein phosphatase which functions as a dosage-dependent inducer of mitotic progression.</text>
</comment>
<comment type="caution">
    <text evidence="9">The sequence shown here is derived from an EMBL/GenBank/DDBJ whole genome shotgun (WGS) entry which is preliminary data.</text>
</comment>
<reference evidence="9 10" key="1">
    <citation type="submission" date="2024-02" db="EMBL/GenBank/DDBJ databases">
        <title>First draft genome assembly of two strains of Seiridium cardinale.</title>
        <authorList>
            <person name="Emiliani G."/>
            <person name="Scali E."/>
        </authorList>
    </citation>
    <scope>NUCLEOTIDE SEQUENCE [LARGE SCALE GENOMIC DNA]</scope>
    <source>
        <strain evidence="9 10">BM-138-000479</strain>
    </source>
</reference>
<evidence type="ECO:0000256" key="2">
    <source>
        <dbReference type="ARBA" id="ARBA00022618"/>
    </source>
</evidence>